<evidence type="ECO:0000256" key="1">
    <source>
        <dbReference type="ARBA" id="ARBA00022723"/>
    </source>
</evidence>
<evidence type="ECO:0000256" key="2">
    <source>
        <dbReference type="ARBA" id="ARBA00023004"/>
    </source>
</evidence>
<keyword evidence="3" id="KW-0411">Iron-sulfur</keyword>
<dbReference type="RefSeq" id="WP_131838417.1">
    <property type="nucleotide sequence ID" value="NZ_SLWB01000003.1"/>
</dbReference>
<dbReference type="SUPFAM" id="SSF46548">
    <property type="entry name" value="alpha-helical ferredoxin"/>
    <property type="match status" value="1"/>
</dbReference>
<proteinExistence type="predicted"/>
<feature type="domain" description="4Fe-4S ferredoxin-type" evidence="4">
    <location>
        <begin position="68"/>
        <end position="99"/>
    </location>
</feature>
<dbReference type="InterPro" id="IPR017896">
    <property type="entry name" value="4Fe4S_Fe-S-bd"/>
</dbReference>
<evidence type="ECO:0000313" key="5">
    <source>
        <dbReference type="EMBL" id="TCN70551.1"/>
    </source>
</evidence>
<keyword evidence="2" id="KW-0408">Iron</keyword>
<dbReference type="AlphaFoldDB" id="A0A4R2EP63"/>
<dbReference type="GO" id="GO:0046872">
    <property type="term" value="F:metal ion binding"/>
    <property type="evidence" value="ECO:0007669"/>
    <property type="project" value="UniProtKB-KW"/>
</dbReference>
<keyword evidence="6" id="KW-1185">Reference proteome</keyword>
<comment type="caution">
    <text evidence="5">The sequence shown here is derived from an EMBL/GenBank/DDBJ whole genome shotgun (WGS) entry which is preliminary data.</text>
</comment>
<dbReference type="OrthoDB" id="5241828at2"/>
<accession>A0A4R2EP63</accession>
<name>A0A4R2EP63_9BACT</name>
<dbReference type="Gene3D" id="3.30.70.20">
    <property type="match status" value="1"/>
</dbReference>
<organism evidence="5 6">
    <name type="scientific">Acetobacteroides hydrogenigenes</name>
    <dbReference type="NCBI Taxonomy" id="979970"/>
    <lineage>
        <taxon>Bacteria</taxon>
        <taxon>Pseudomonadati</taxon>
        <taxon>Bacteroidota</taxon>
        <taxon>Bacteroidia</taxon>
        <taxon>Bacteroidales</taxon>
        <taxon>Rikenellaceae</taxon>
        <taxon>Acetobacteroides</taxon>
    </lineage>
</organism>
<sequence length="111" mass="12528">MVKFGFTTRKDSMIMLDKADLSLRRTLISEYPEYQLCINCGACSAVCTAAQLTSFNIREVKLNIDRGQTVSLKNEIAKCMICGKCEMICPKNVSNRKIVLLINKHLQEQHG</sequence>
<evidence type="ECO:0000259" key="4">
    <source>
        <dbReference type="PROSITE" id="PS51379"/>
    </source>
</evidence>
<reference evidence="5 6" key="1">
    <citation type="submission" date="2019-03" db="EMBL/GenBank/DDBJ databases">
        <title>Genomic Encyclopedia of Archaeal and Bacterial Type Strains, Phase II (KMG-II): from individual species to whole genera.</title>
        <authorList>
            <person name="Goeker M."/>
        </authorList>
    </citation>
    <scope>NUCLEOTIDE SEQUENCE [LARGE SCALE GENOMIC DNA]</scope>
    <source>
        <strain evidence="5 6">RL-C</strain>
    </source>
</reference>
<protein>
    <submittedName>
        <fullName evidence="5">4Fe-4S dicluster protein</fullName>
    </submittedName>
</protein>
<dbReference type="EMBL" id="SLWB01000003">
    <property type="protein sequence ID" value="TCN70551.1"/>
    <property type="molecule type" value="Genomic_DNA"/>
</dbReference>
<dbReference type="GO" id="GO:0051536">
    <property type="term" value="F:iron-sulfur cluster binding"/>
    <property type="evidence" value="ECO:0007669"/>
    <property type="project" value="UniProtKB-KW"/>
</dbReference>
<evidence type="ECO:0000256" key="3">
    <source>
        <dbReference type="ARBA" id="ARBA00023014"/>
    </source>
</evidence>
<dbReference type="InterPro" id="IPR017900">
    <property type="entry name" value="4Fe4S_Fe_S_CS"/>
</dbReference>
<dbReference type="Pfam" id="PF13183">
    <property type="entry name" value="Fer4_8"/>
    <property type="match status" value="1"/>
</dbReference>
<keyword evidence="1" id="KW-0479">Metal-binding</keyword>
<feature type="domain" description="4Fe-4S ferredoxin-type" evidence="4">
    <location>
        <begin position="28"/>
        <end position="58"/>
    </location>
</feature>
<dbReference type="Proteomes" id="UP000294830">
    <property type="component" value="Unassembled WGS sequence"/>
</dbReference>
<gene>
    <name evidence="5" type="ORF">CLV25_10366</name>
</gene>
<dbReference type="PROSITE" id="PS51379">
    <property type="entry name" value="4FE4S_FER_2"/>
    <property type="match status" value="2"/>
</dbReference>
<evidence type="ECO:0000313" key="6">
    <source>
        <dbReference type="Proteomes" id="UP000294830"/>
    </source>
</evidence>
<dbReference type="PROSITE" id="PS00198">
    <property type="entry name" value="4FE4S_FER_1"/>
    <property type="match status" value="1"/>
</dbReference>